<evidence type="ECO:0000313" key="3">
    <source>
        <dbReference type="Proteomes" id="UP000279236"/>
    </source>
</evidence>
<accession>A0A427XDP8</accession>
<evidence type="ECO:0000313" key="2">
    <source>
        <dbReference type="EMBL" id="RSH76857.1"/>
    </source>
</evidence>
<protein>
    <submittedName>
        <fullName evidence="2">Uncharacterized protein</fullName>
    </submittedName>
</protein>
<dbReference type="Proteomes" id="UP000279236">
    <property type="component" value="Unassembled WGS sequence"/>
</dbReference>
<dbReference type="AlphaFoldDB" id="A0A427XDP8"/>
<sequence>MRSISSTPSSLLVALLGATLCVAQGPSRTEVWGNVAAKRQVQPTSLPNNCIYTCPQFSQELSGMCAISTSQCESVQAAAGTTDTDYACELWSTTCYANAALYEEQCTSSTGDCVTCPTSSLQAYDLCQQTLTTCMADATVVANSAGGMYQNQCHVAYAVCNYELSLLSQVTPCGANCEAPCFALTALSTITSWLYKQCYAVTGASSAACYAGYQAIRADLLADVNACPTASDGVDCTQVGIYSRPCSSIIAEMQTAFDVGLAACQSGQTVGSVTYQSCADHWTYDTAYIAAFVSSWGC</sequence>
<feature type="chain" id="PRO_5019319079" evidence="1">
    <location>
        <begin position="24"/>
        <end position="298"/>
    </location>
</feature>
<dbReference type="EMBL" id="RSCE01000020">
    <property type="protein sequence ID" value="RSH76857.1"/>
    <property type="molecule type" value="Genomic_DNA"/>
</dbReference>
<gene>
    <name evidence="2" type="ORF">EHS24_005258</name>
</gene>
<organism evidence="2 3">
    <name type="scientific">Apiotrichum porosum</name>
    <dbReference type="NCBI Taxonomy" id="105984"/>
    <lineage>
        <taxon>Eukaryota</taxon>
        <taxon>Fungi</taxon>
        <taxon>Dikarya</taxon>
        <taxon>Basidiomycota</taxon>
        <taxon>Agaricomycotina</taxon>
        <taxon>Tremellomycetes</taxon>
        <taxon>Trichosporonales</taxon>
        <taxon>Trichosporonaceae</taxon>
        <taxon>Apiotrichum</taxon>
    </lineage>
</organism>
<reference evidence="2 3" key="1">
    <citation type="submission" date="2018-11" db="EMBL/GenBank/DDBJ databases">
        <title>Genome sequence of Apiotrichum porosum DSM 27194.</title>
        <authorList>
            <person name="Aliyu H."/>
            <person name="Gorte O."/>
            <person name="Ochsenreither K."/>
        </authorList>
    </citation>
    <scope>NUCLEOTIDE SEQUENCE [LARGE SCALE GENOMIC DNA]</scope>
    <source>
        <strain evidence="2 3">DSM 27194</strain>
    </source>
</reference>
<evidence type="ECO:0000256" key="1">
    <source>
        <dbReference type="SAM" id="SignalP"/>
    </source>
</evidence>
<name>A0A427XDP8_9TREE</name>
<feature type="signal peptide" evidence="1">
    <location>
        <begin position="1"/>
        <end position="23"/>
    </location>
</feature>
<proteinExistence type="predicted"/>
<keyword evidence="1" id="KW-0732">Signal</keyword>
<dbReference type="RefSeq" id="XP_028472004.1">
    <property type="nucleotide sequence ID" value="XM_028620788.1"/>
</dbReference>
<comment type="caution">
    <text evidence="2">The sequence shown here is derived from an EMBL/GenBank/DDBJ whole genome shotgun (WGS) entry which is preliminary data.</text>
</comment>
<dbReference type="GeneID" id="39589801"/>
<keyword evidence="3" id="KW-1185">Reference proteome</keyword>